<organism evidence="1 2">
    <name type="scientific">Dallia pectoralis</name>
    <name type="common">Alaska blackfish</name>
    <dbReference type="NCBI Taxonomy" id="75939"/>
    <lineage>
        <taxon>Eukaryota</taxon>
        <taxon>Metazoa</taxon>
        <taxon>Chordata</taxon>
        <taxon>Craniata</taxon>
        <taxon>Vertebrata</taxon>
        <taxon>Euteleostomi</taxon>
        <taxon>Actinopterygii</taxon>
        <taxon>Neopterygii</taxon>
        <taxon>Teleostei</taxon>
        <taxon>Protacanthopterygii</taxon>
        <taxon>Esociformes</taxon>
        <taxon>Umbridae</taxon>
        <taxon>Dallia</taxon>
    </lineage>
</organism>
<gene>
    <name evidence="1" type="ORF">DPEC_G00139430</name>
</gene>
<evidence type="ECO:0000313" key="1">
    <source>
        <dbReference type="EMBL" id="KAJ8004740.1"/>
    </source>
</evidence>
<reference evidence="1" key="1">
    <citation type="submission" date="2021-05" db="EMBL/GenBank/DDBJ databases">
        <authorList>
            <person name="Pan Q."/>
            <person name="Jouanno E."/>
            <person name="Zahm M."/>
            <person name="Klopp C."/>
            <person name="Cabau C."/>
            <person name="Louis A."/>
            <person name="Berthelot C."/>
            <person name="Parey E."/>
            <person name="Roest Crollius H."/>
            <person name="Montfort J."/>
            <person name="Robinson-Rechavi M."/>
            <person name="Bouchez O."/>
            <person name="Lampietro C."/>
            <person name="Lopez Roques C."/>
            <person name="Donnadieu C."/>
            <person name="Postlethwait J."/>
            <person name="Bobe J."/>
            <person name="Dillon D."/>
            <person name="Chandos A."/>
            <person name="von Hippel F."/>
            <person name="Guiguen Y."/>
        </authorList>
    </citation>
    <scope>NUCLEOTIDE SEQUENCE</scope>
    <source>
        <strain evidence="1">YG-Jan2019</strain>
    </source>
</reference>
<dbReference type="Proteomes" id="UP001157502">
    <property type="component" value="Chromosome 11"/>
</dbReference>
<protein>
    <submittedName>
        <fullName evidence="1">Uncharacterized protein</fullName>
    </submittedName>
</protein>
<evidence type="ECO:0000313" key="2">
    <source>
        <dbReference type="Proteomes" id="UP001157502"/>
    </source>
</evidence>
<dbReference type="EMBL" id="CM055738">
    <property type="protein sequence ID" value="KAJ8004740.1"/>
    <property type="molecule type" value="Genomic_DNA"/>
</dbReference>
<sequence length="174" mass="19049">MWEIGKGEDEDEGQSNLHSEPPRESRPVLTPMDPLPNDLRNRGTKLCRYTSVEVVERRHGRSMEANGSDQGRSPTVCVGLSGFCIALFGAERAVTTTEGKKEKPEDTTPLRNQPRSEERRARAASLSVPITLSCCSAGRWNALLWTSPPILNRVLVISSGFSDQASAGRADTAR</sequence>
<accession>A0ACC2GMH2</accession>
<comment type="caution">
    <text evidence="1">The sequence shown here is derived from an EMBL/GenBank/DDBJ whole genome shotgun (WGS) entry which is preliminary data.</text>
</comment>
<keyword evidence="2" id="KW-1185">Reference proteome</keyword>
<name>A0ACC2GMH2_DALPE</name>
<proteinExistence type="predicted"/>